<gene>
    <name evidence="7" type="ORF">CETAM_07465</name>
</gene>
<dbReference type="NCBIfam" id="NF005919">
    <property type="entry name" value="PRK07920.1"/>
    <property type="match status" value="1"/>
</dbReference>
<evidence type="ECO:0000256" key="4">
    <source>
        <dbReference type="ARBA" id="ARBA00022679"/>
    </source>
</evidence>
<comment type="subcellular location">
    <subcellularLocation>
        <location evidence="1">Cell inner membrane</location>
    </subcellularLocation>
</comment>
<dbReference type="GO" id="GO:0009247">
    <property type="term" value="P:glycolipid biosynthetic process"/>
    <property type="evidence" value="ECO:0007669"/>
    <property type="project" value="UniProtKB-ARBA"/>
</dbReference>
<evidence type="ECO:0000256" key="3">
    <source>
        <dbReference type="ARBA" id="ARBA00022519"/>
    </source>
</evidence>
<keyword evidence="6 7" id="KW-0012">Acyltransferase</keyword>
<dbReference type="GO" id="GO:0005886">
    <property type="term" value="C:plasma membrane"/>
    <property type="evidence" value="ECO:0007669"/>
    <property type="project" value="UniProtKB-SubCell"/>
</dbReference>
<dbReference type="EMBL" id="CP046453">
    <property type="protein sequence ID" value="QGU04754.1"/>
    <property type="molecule type" value="Genomic_DNA"/>
</dbReference>
<dbReference type="KEGG" id="ccoe:CETAM_07465"/>
<evidence type="ECO:0000313" key="8">
    <source>
        <dbReference type="Proteomes" id="UP000425178"/>
    </source>
</evidence>
<evidence type="ECO:0000256" key="1">
    <source>
        <dbReference type="ARBA" id="ARBA00004533"/>
    </source>
</evidence>
<evidence type="ECO:0000256" key="5">
    <source>
        <dbReference type="ARBA" id="ARBA00023136"/>
    </source>
</evidence>
<keyword evidence="3" id="KW-0997">Cell inner membrane</keyword>
<name>A0A6B8VTQ5_9CORY</name>
<dbReference type="Proteomes" id="UP000425178">
    <property type="component" value="Chromosome"/>
</dbReference>
<evidence type="ECO:0000256" key="2">
    <source>
        <dbReference type="ARBA" id="ARBA00022475"/>
    </source>
</evidence>
<dbReference type="Pfam" id="PF03279">
    <property type="entry name" value="Lip_A_acyltrans"/>
    <property type="match status" value="1"/>
</dbReference>
<dbReference type="CDD" id="cd07984">
    <property type="entry name" value="LPLAT_LABLAT-like"/>
    <property type="match status" value="1"/>
</dbReference>
<dbReference type="EC" id="2.3.1.-" evidence="7"/>
<accession>A0A6B8VTQ5</accession>
<protein>
    <submittedName>
        <fullName evidence="7">Phosphatidylinositol mannoside acyltransferase</fullName>
        <ecNumber evidence="7">2.3.1.-</ecNumber>
    </submittedName>
</protein>
<dbReference type="InterPro" id="IPR004960">
    <property type="entry name" value="LipA_acyltrans"/>
</dbReference>
<dbReference type="RefSeq" id="WP_156228278.1">
    <property type="nucleotide sequence ID" value="NZ_CP046453.1"/>
</dbReference>
<evidence type="ECO:0000256" key="6">
    <source>
        <dbReference type="ARBA" id="ARBA00023315"/>
    </source>
</evidence>
<reference evidence="7 8" key="1">
    <citation type="journal article" date="2021" name="Int. J. Syst. Evol. Microbiol.">
        <title>Classification of three corynebacterial strains isolated from a small paddock in North Rhine-Westphalia: proposal of &lt;i&gt;Corynebacterium kalinowskii&lt;/i&gt; sp. nov., &lt;i&gt;Corynebacterium comes&lt;/i&gt; sp. nov. and &lt;i&gt;Corynebacterium occultum&lt;/i&gt; sp. nov.</title>
        <authorList>
            <person name="Schaffert L."/>
            <person name="Ruwe M."/>
            <person name="Milse J."/>
            <person name="Hanuschka K."/>
            <person name="Ortseifen V."/>
            <person name="Droste J."/>
            <person name="Brandt D."/>
            <person name="Schl L."/>
            <person name="Kutter Y."/>
            <person name="Vinke S."/>
            <person name="Vieh P."/>
            <person name="Jacob L."/>
            <person name="L N.C."/>
            <person name="Schulte-Berndt E."/>
            <person name="Hain C."/>
            <person name="Linder M."/>
            <person name="Schmidt P."/>
            <person name="Wollenschl L."/>
            <person name="Luttermann T."/>
            <person name="Thieme E."/>
            <person name="Hassa J."/>
            <person name="Haak M."/>
            <person name="Wittchen M."/>
            <person name="Mentz A."/>
            <person name="Persicke M."/>
            <person name="Busche T."/>
            <person name="R C."/>
        </authorList>
    </citation>
    <scope>NUCLEOTIDE SEQUENCE [LARGE SCALE GENOMIC DNA]</scope>
    <source>
        <strain evidence="7 8">2019</strain>
    </source>
</reference>
<keyword evidence="2" id="KW-1003">Cell membrane</keyword>
<organism evidence="7 8">
    <name type="scientific">Corynebacterium comes</name>
    <dbReference type="NCBI Taxonomy" id="2675218"/>
    <lineage>
        <taxon>Bacteria</taxon>
        <taxon>Bacillati</taxon>
        <taxon>Actinomycetota</taxon>
        <taxon>Actinomycetes</taxon>
        <taxon>Mycobacteriales</taxon>
        <taxon>Corynebacteriaceae</taxon>
        <taxon>Corynebacterium</taxon>
    </lineage>
</organism>
<evidence type="ECO:0000313" key="7">
    <source>
        <dbReference type="EMBL" id="QGU04754.1"/>
    </source>
</evidence>
<keyword evidence="8" id="KW-1185">Reference proteome</keyword>
<dbReference type="AlphaFoldDB" id="A0A6B8VTQ5"/>
<proteinExistence type="predicted"/>
<keyword evidence="4 7" id="KW-0808">Transferase</keyword>
<keyword evidence="5" id="KW-0472">Membrane</keyword>
<sequence>MRLRDLDPAALVYLAGWKLVRHLPDKVAEKLFTLGADHASDHGYGMEMLRRNLTRVVGAENVTAELVRNSVRSYARYWREAFRLPAIMDDPELDARLMRGFVGREHLDASHRSGRGVVLALPHSGNWDMAGMFIVRHYGGVTTVAERLKPEVLYDAFVDYRESLGIEVLAHAGGKSPYPRLREVLESGGIVALVGERDLKRRGVKVNFFGEETTMPVGPARLAMDTGAALHVAHLWFTDDGWGLSVSEEICVDTLEDTVQRTADHFAANIAAHPTDWHMLQPLWPADVTNRGGG</sequence>
<dbReference type="PANTHER" id="PTHR30606">
    <property type="entry name" value="LIPID A BIOSYNTHESIS LAUROYL ACYLTRANSFERASE"/>
    <property type="match status" value="1"/>
</dbReference>
<dbReference type="GO" id="GO:0016746">
    <property type="term" value="F:acyltransferase activity"/>
    <property type="evidence" value="ECO:0007669"/>
    <property type="project" value="UniProtKB-KW"/>
</dbReference>
<dbReference type="PANTHER" id="PTHR30606:SF10">
    <property type="entry name" value="PHOSPHATIDYLINOSITOL MANNOSIDE ACYLTRANSFERASE"/>
    <property type="match status" value="1"/>
</dbReference>